<keyword evidence="5" id="KW-0012">Acyltransferase</keyword>
<keyword evidence="6" id="KW-1185">Reference proteome</keyword>
<evidence type="ECO:0000259" key="4">
    <source>
        <dbReference type="Pfam" id="PF00814"/>
    </source>
</evidence>
<dbReference type="PANTHER" id="PTHR11735:SF11">
    <property type="entry name" value="TRNA THREONYLCARBAMOYLADENOSINE BIOSYNTHESIS PROTEIN TSAB"/>
    <property type="match status" value="1"/>
</dbReference>
<dbReference type="CDD" id="cd24032">
    <property type="entry name" value="ASKHA_NBD_TsaB"/>
    <property type="match status" value="1"/>
</dbReference>
<dbReference type="InterPro" id="IPR022496">
    <property type="entry name" value="T6A_TsaB"/>
</dbReference>
<dbReference type="Gene3D" id="3.30.420.40">
    <property type="match status" value="2"/>
</dbReference>
<evidence type="ECO:0000256" key="2">
    <source>
        <dbReference type="ARBA" id="ARBA00019012"/>
    </source>
</evidence>
<keyword evidence="5" id="KW-0808">Transferase</keyword>
<dbReference type="SUPFAM" id="SSF53067">
    <property type="entry name" value="Actin-like ATPase domain"/>
    <property type="match status" value="2"/>
</dbReference>
<name>A0ABV1RM00_9ALTE</name>
<dbReference type="Pfam" id="PF00814">
    <property type="entry name" value="TsaD"/>
    <property type="match status" value="1"/>
</dbReference>
<dbReference type="RefSeq" id="WP_350402998.1">
    <property type="nucleotide sequence ID" value="NZ_JBELOE010000280.1"/>
</dbReference>
<protein>
    <recommendedName>
        <fullName evidence="2">tRNA threonylcarbamoyladenosine biosynthesis protein TsaB</fullName>
    </recommendedName>
    <alternativeName>
        <fullName evidence="3">t(6)A37 threonylcarbamoyladenosine biosynthesis protein TsaB</fullName>
    </alternativeName>
</protein>
<accession>A0ABV1RM00</accession>
<feature type="domain" description="Gcp-like" evidence="4">
    <location>
        <begin position="31"/>
        <end position="151"/>
    </location>
</feature>
<reference evidence="5 6" key="1">
    <citation type="submission" date="2024-06" db="EMBL/GenBank/DDBJ databases">
        <authorList>
            <person name="Chen R.Y."/>
        </authorList>
    </citation>
    <scope>NUCLEOTIDE SEQUENCE [LARGE SCALE GENOMIC DNA]</scope>
    <source>
        <strain evidence="5 6">D2</strain>
    </source>
</reference>
<evidence type="ECO:0000256" key="3">
    <source>
        <dbReference type="ARBA" id="ARBA00032446"/>
    </source>
</evidence>
<dbReference type="EMBL" id="JBELOE010000280">
    <property type="protein sequence ID" value="MER2493971.1"/>
    <property type="molecule type" value="Genomic_DNA"/>
</dbReference>
<evidence type="ECO:0000256" key="1">
    <source>
        <dbReference type="ARBA" id="ARBA00010493"/>
    </source>
</evidence>
<evidence type="ECO:0000313" key="6">
    <source>
        <dbReference type="Proteomes" id="UP001467690"/>
    </source>
</evidence>
<dbReference type="Proteomes" id="UP001467690">
    <property type="component" value="Unassembled WGS sequence"/>
</dbReference>
<comment type="similarity">
    <text evidence="1">Belongs to the KAE1 / TsaD family. TsaB subfamily.</text>
</comment>
<comment type="caution">
    <text evidence="5">The sequence shown here is derived from an EMBL/GenBank/DDBJ whole genome shotgun (WGS) entry which is preliminary data.</text>
</comment>
<organism evidence="5 6">
    <name type="scientific">Catenovulum sediminis</name>
    <dbReference type="NCBI Taxonomy" id="1740262"/>
    <lineage>
        <taxon>Bacteria</taxon>
        <taxon>Pseudomonadati</taxon>
        <taxon>Pseudomonadota</taxon>
        <taxon>Gammaproteobacteria</taxon>
        <taxon>Alteromonadales</taxon>
        <taxon>Alteromonadaceae</taxon>
        <taxon>Catenovulum</taxon>
    </lineage>
</organism>
<dbReference type="NCBIfam" id="TIGR03725">
    <property type="entry name" value="T6A_YeaZ"/>
    <property type="match status" value="1"/>
</dbReference>
<proteinExistence type="inferred from homology"/>
<gene>
    <name evidence="5" type="primary">tsaB</name>
    <name evidence="5" type="ORF">ABS311_19020</name>
</gene>
<dbReference type="InterPro" id="IPR043129">
    <property type="entry name" value="ATPase_NBD"/>
</dbReference>
<dbReference type="PANTHER" id="PTHR11735">
    <property type="entry name" value="TRNA N6-ADENOSINE THREONYLCARBAMOYLTRANSFERASE"/>
    <property type="match status" value="1"/>
</dbReference>
<sequence length="230" mass="24727">MTRILALDTSTEACSAAVIADGKTFVEFDVCPREHNKRILAMTDSVLTQANLKLADVDVIAYGQGPGSFTGVRIATGIVQGLALGADKATVGVSSLRAMAHSIFRTSGQTHIISAIDARMNEIYLGAFIIEEQGSVQTVIQDTVCDARNSLKALDSQIVWQAIGTGWQTYHAELSQQINAQVNTQCTFPNALDIALIGLKKFSEGDQQSAAQVSPVYVRDQVTWKKLPGK</sequence>
<dbReference type="GO" id="GO:0061711">
    <property type="term" value="F:tRNA N(6)-L-threonylcarbamoyladenine synthase activity"/>
    <property type="evidence" value="ECO:0007669"/>
    <property type="project" value="UniProtKB-EC"/>
</dbReference>
<evidence type="ECO:0000313" key="5">
    <source>
        <dbReference type="EMBL" id="MER2493971.1"/>
    </source>
</evidence>
<dbReference type="InterPro" id="IPR000905">
    <property type="entry name" value="Gcp-like_dom"/>
</dbReference>